<dbReference type="PANTHER" id="PTHR32071">
    <property type="entry name" value="TRANSCRIPTIONAL REGULATORY PROTEIN"/>
    <property type="match status" value="1"/>
</dbReference>
<feature type="coiled-coil region" evidence="12">
    <location>
        <begin position="108"/>
        <end position="141"/>
    </location>
</feature>
<dbReference type="GO" id="GO:0000160">
    <property type="term" value="P:phosphorelay signal transduction system"/>
    <property type="evidence" value="ECO:0007669"/>
    <property type="project" value="UniProtKB-KW"/>
</dbReference>
<dbReference type="GO" id="GO:0003677">
    <property type="term" value="F:DNA binding"/>
    <property type="evidence" value="ECO:0007669"/>
    <property type="project" value="UniProtKB-KW"/>
</dbReference>
<dbReference type="GO" id="GO:0005524">
    <property type="term" value="F:ATP binding"/>
    <property type="evidence" value="ECO:0007669"/>
    <property type="project" value="UniProtKB-KW"/>
</dbReference>
<evidence type="ECO:0000256" key="2">
    <source>
        <dbReference type="ARBA" id="ARBA00022490"/>
    </source>
</evidence>
<dbReference type="InterPro" id="IPR002078">
    <property type="entry name" value="Sigma_54_int"/>
</dbReference>
<evidence type="ECO:0000313" key="16">
    <source>
        <dbReference type="Proteomes" id="UP000240042"/>
    </source>
</evidence>
<proteinExistence type="predicted"/>
<dbReference type="Proteomes" id="UP000240042">
    <property type="component" value="Unassembled WGS sequence"/>
</dbReference>
<dbReference type="FunFam" id="3.40.50.300:FF:000006">
    <property type="entry name" value="DNA-binding transcriptional regulator NtrC"/>
    <property type="match status" value="1"/>
</dbReference>
<dbReference type="Gene3D" id="3.40.50.300">
    <property type="entry name" value="P-loop containing nucleotide triphosphate hydrolases"/>
    <property type="match status" value="1"/>
</dbReference>
<dbReference type="InterPro" id="IPR025943">
    <property type="entry name" value="Sigma_54_int_dom_ATP-bd_2"/>
</dbReference>
<dbReference type="InterPro" id="IPR025662">
    <property type="entry name" value="Sigma_54_int_dom_ATP-bd_1"/>
</dbReference>
<dbReference type="Pfam" id="PF00158">
    <property type="entry name" value="Sigma54_activat"/>
    <property type="match status" value="1"/>
</dbReference>
<dbReference type="SUPFAM" id="SSF52540">
    <property type="entry name" value="P-loop containing nucleoside triphosphate hydrolases"/>
    <property type="match status" value="1"/>
</dbReference>
<keyword evidence="16" id="KW-1185">Reference proteome</keyword>
<keyword evidence="9" id="KW-0010">Activator</keyword>
<reference evidence="16" key="1">
    <citation type="submission" date="2016-10" db="EMBL/GenBank/DDBJ databases">
        <authorList>
            <person name="Varghese N."/>
            <person name="Submissions S."/>
        </authorList>
    </citation>
    <scope>NUCLEOTIDE SEQUENCE [LARGE SCALE GENOMIC DNA]</scope>
    <source>
        <strain evidence="16">ATCC 43811</strain>
    </source>
</reference>
<dbReference type="Pfam" id="PF25601">
    <property type="entry name" value="AAA_lid_14"/>
    <property type="match status" value="1"/>
</dbReference>
<evidence type="ECO:0000259" key="14">
    <source>
        <dbReference type="PROSITE" id="PS50110"/>
    </source>
</evidence>
<dbReference type="InterPro" id="IPR011006">
    <property type="entry name" value="CheY-like_superfamily"/>
</dbReference>
<keyword evidence="5" id="KW-0067">ATP-binding</keyword>
<evidence type="ECO:0000313" key="15">
    <source>
        <dbReference type="EMBL" id="SFB67894.1"/>
    </source>
</evidence>
<dbReference type="SUPFAM" id="SSF52172">
    <property type="entry name" value="CheY-like"/>
    <property type="match status" value="1"/>
</dbReference>
<dbReference type="FunFam" id="3.40.50.2300:FF:000018">
    <property type="entry name" value="DNA-binding transcriptional regulator NtrC"/>
    <property type="match status" value="1"/>
</dbReference>
<dbReference type="OrthoDB" id="9803970at2"/>
<dbReference type="Pfam" id="PF00072">
    <property type="entry name" value="Response_reg"/>
    <property type="match status" value="1"/>
</dbReference>
<accession>A0A1I1CZD6</accession>
<keyword evidence="2" id="KW-0963">Cytoplasm</keyword>
<organism evidence="15 16">
    <name type="scientific">Brevinema andersonii</name>
    <dbReference type="NCBI Taxonomy" id="34097"/>
    <lineage>
        <taxon>Bacteria</taxon>
        <taxon>Pseudomonadati</taxon>
        <taxon>Spirochaetota</taxon>
        <taxon>Spirochaetia</taxon>
        <taxon>Brevinematales</taxon>
        <taxon>Brevinemataceae</taxon>
        <taxon>Brevinema</taxon>
    </lineage>
</organism>
<dbReference type="InterPro" id="IPR025944">
    <property type="entry name" value="Sigma_54_int_dom_CS"/>
</dbReference>
<dbReference type="GO" id="GO:0005737">
    <property type="term" value="C:cytoplasm"/>
    <property type="evidence" value="ECO:0007669"/>
    <property type="project" value="UniProtKB-SubCell"/>
</dbReference>
<feature type="modified residue" description="4-aspartylphosphate" evidence="11">
    <location>
        <position position="54"/>
    </location>
</feature>
<evidence type="ECO:0000259" key="13">
    <source>
        <dbReference type="PROSITE" id="PS50045"/>
    </source>
</evidence>
<dbReference type="PROSITE" id="PS00676">
    <property type="entry name" value="SIGMA54_INTERACT_2"/>
    <property type="match status" value="1"/>
</dbReference>
<keyword evidence="4" id="KW-0547">Nucleotide-binding</keyword>
<protein>
    <submittedName>
        <fullName evidence="15">DNA-binding transcriptional response regulator, NtrC family, contains REC, AAA-type ATPase, and a Fis-type DNA-binding domains</fullName>
    </submittedName>
</protein>
<dbReference type="RefSeq" id="WP_092317136.1">
    <property type="nucleotide sequence ID" value="NZ_FOKY01000001.1"/>
</dbReference>
<keyword evidence="8 15" id="KW-0238">DNA-binding</keyword>
<evidence type="ECO:0000256" key="8">
    <source>
        <dbReference type="ARBA" id="ARBA00023125"/>
    </source>
</evidence>
<dbReference type="InterPro" id="IPR003593">
    <property type="entry name" value="AAA+_ATPase"/>
</dbReference>
<gene>
    <name evidence="15" type="ORF">SAMN02745150_00120</name>
</gene>
<evidence type="ECO:0000256" key="7">
    <source>
        <dbReference type="ARBA" id="ARBA00023015"/>
    </source>
</evidence>
<dbReference type="Gene3D" id="1.10.8.60">
    <property type="match status" value="1"/>
</dbReference>
<keyword evidence="10" id="KW-0804">Transcription</keyword>
<keyword evidence="6" id="KW-0902">Two-component regulatory system</keyword>
<dbReference type="InterPro" id="IPR058031">
    <property type="entry name" value="AAA_lid_NorR"/>
</dbReference>
<evidence type="ECO:0000256" key="5">
    <source>
        <dbReference type="ARBA" id="ARBA00022840"/>
    </source>
</evidence>
<dbReference type="InterPro" id="IPR001789">
    <property type="entry name" value="Sig_transdc_resp-reg_receiver"/>
</dbReference>
<comment type="subcellular location">
    <subcellularLocation>
        <location evidence="1">Cytoplasm</location>
    </subcellularLocation>
</comment>
<dbReference type="PROSITE" id="PS00688">
    <property type="entry name" value="SIGMA54_INTERACT_3"/>
    <property type="match status" value="1"/>
</dbReference>
<evidence type="ECO:0000256" key="3">
    <source>
        <dbReference type="ARBA" id="ARBA00022553"/>
    </source>
</evidence>
<evidence type="ECO:0000256" key="4">
    <source>
        <dbReference type="ARBA" id="ARBA00022741"/>
    </source>
</evidence>
<dbReference type="CDD" id="cd00009">
    <property type="entry name" value="AAA"/>
    <property type="match status" value="1"/>
</dbReference>
<keyword evidence="7" id="KW-0805">Transcription regulation</keyword>
<dbReference type="InterPro" id="IPR027417">
    <property type="entry name" value="P-loop_NTPase"/>
</dbReference>
<keyword evidence="12" id="KW-0175">Coiled coil</keyword>
<feature type="domain" description="Response regulatory" evidence="14">
    <location>
        <begin position="5"/>
        <end position="119"/>
    </location>
</feature>
<evidence type="ECO:0000256" key="12">
    <source>
        <dbReference type="SAM" id="Coils"/>
    </source>
</evidence>
<evidence type="ECO:0000256" key="10">
    <source>
        <dbReference type="ARBA" id="ARBA00023163"/>
    </source>
</evidence>
<feature type="domain" description="Sigma-54 factor interaction" evidence="13">
    <location>
        <begin position="144"/>
        <end position="373"/>
    </location>
</feature>
<dbReference type="PROSITE" id="PS50110">
    <property type="entry name" value="RESPONSE_REGULATORY"/>
    <property type="match status" value="1"/>
</dbReference>
<dbReference type="AlphaFoldDB" id="A0A1I1CZD6"/>
<evidence type="ECO:0000256" key="11">
    <source>
        <dbReference type="PROSITE-ProRule" id="PRU00169"/>
    </source>
</evidence>
<evidence type="ECO:0000256" key="9">
    <source>
        <dbReference type="ARBA" id="ARBA00023159"/>
    </source>
</evidence>
<evidence type="ECO:0000256" key="1">
    <source>
        <dbReference type="ARBA" id="ARBA00004496"/>
    </source>
</evidence>
<dbReference type="EMBL" id="FOKY01000001">
    <property type="protein sequence ID" value="SFB67894.1"/>
    <property type="molecule type" value="Genomic_DNA"/>
</dbReference>
<dbReference type="PROSITE" id="PS00675">
    <property type="entry name" value="SIGMA54_INTERACT_1"/>
    <property type="match status" value="1"/>
</dbReference>
<dbReference type="Gene3D" id="3.40.50.2300">
    <property type="match status" value="1"/>
</dbReference>
<dbReference type="STRING" id="34097.SAMN02745150_00120"/>
<keyword evidence="3 11" id="KW-0597">Phosphoprotein</keyword>
<dbReference type="SMART" id="SM00382">
    <property type="entry name" value="AAA"/>
    <property type="match status" value="1"/>
</dbReference>
<sequence length="392" mass="43823">MSKKMVLIIDDEDNIRSGLMLSLKSEGFDVQGAASGVEALDKINLFLPDLIVSDIKMPGLNGLELLEQVKIKHPNIPVIMLTGHAGLDDAVTAMKLGAYDFLTKPVHLDKLILLIQRAIAQMDQHQQLQNLSEQLEKHKDMENIIGSSGCIKKLQEMIRQIAPTDATVLLQGESGVGKEIFASAIHQNSMRSLGPFVKVHCGALPENLLESELFGHEKGAFTGATARRKGRFELANGGTIFLDEIGDISPAVQIKLLRVLQEREFERVGGEETIKTDIRIISATNKNLKQAVQDKIFREDLYYRLNVVELAIPPLRERKEDIPLLVDFFLKNFSNKYNKQIKSFDTEAMKKVLTYSWPGNIRELQNSIETAVVLSKDQEISVHVLPAHLQDL</sequence>
<dbReference type="GO" id="GO:0006355">
    <property type="term" value="P:regulation of DNA-templated transcription"/>
    <property type="evidence" value="ECO:0007669"/>
    <property type="project" value="InterPro"/>
</dbReference>
<name>A0A1I1CZD6_BREAD</name>
<evidence type="ECO:0000256" key="6">
    <source>
        <dbReference type="ARBA" id="ARBA00023012"/>
    </source>
</evidence>
<dbReference type="FunFam" id="1.10.8.60:FF:000014">
    <property type="entry name" value="DNA-binding transcriptional regulator NtrC"/>
    <property type="match status" value="1"/>
</dbReference>
<dbReference type="PROSITE" id="PS50045">
    <property type="entry name" value="SIGMA54_INTERACT_4"/>
    <property type="match status" value="1"/>
</dbReference>
<dbReference type="SMART" id="SM00448">
    <property type="entry name" value="REC"/>
    <property type="match status" value="1"/>
</dbReference>